<gene>
    <name evidence="1" type="ORF">D9758_011793</name>
</gene>
<evidence type="ECO:0000313" key="2">
    <source>
        <dbReference type="Proteomes" id="UP000559256"/>
    </source>
</evidence>
<dbReference type="OrthoDB" id="3106749at2759"/>
<keyword evidence="2" id="KW-1185">Reference proteome</keyword>
<name>A0A8H5CWR0_9AGAR</name>
<protein>
    <submittedName>
        <fullName evidence="1">Uncharacterized protein</fullName>
    </submittedName>
</protein>
<organism evidence="1 2">
    <name type="scientific">Tetrapyrgos nigripes</name>
    <dbReference type="NCBI Taxonomy" id="182062"/>
    <lineage>
        <taxon>Eukaryota</taxon>
        <taxon>Fungi</taxon>
        <taxon>Dikarya</taxon>
        <taxon>Basidiomycota</taxon>
        <taxon>Agaricomycotina</taxon>
        <taxon>Agaricomycetes</taxon>
        <taxon>Agaricomycetidae</taxon>
        <taxon>Agaricales</taxon>
        <taxon>Marasmiineae</taxon>
        <taxon>Marasmiaceae</taxon>
        <taxon>Tetrapyrgos</taxon>
    </lineage>
</organism>
<reference evidence="1 2" key="1">
    <citation type="journal article" date="2020" name="ISME J.">
        <title>Uncovering the hidden diversity of litter-decomposition mechanisms in mushroom-forming fungi.</title>
        <authorList>
            <person name="Floudas D."/>
            <person name="Bentzer J."/>
            <person name="Ahren D."/>
            <person name="Johansson T."/>
            <person name="Persson P."/>
            <person name="Tunlid A."/>
        </authorList>
    </citation>
    <scope>NUCLEOTIDE SEQUENCE [LARGE SCALE GENOMIC DNA]</scope>
    <source>
        <strain evidence="1 2">CBS 291.85</strain>
    </source>
</reference>
<dbReference type="EMBL" id="JAACJM010000082">
    <property type="protein sequence ID" value="KAF5349320.1"/>
    <property type="molecule type" value="Genomic_DNA"/>
</dbReference>
<evidence type="ECO:0000313" key="1">
    <source>
        <dbReference type="EMBL" id="KAF5349320.1"/>
    </source>
</evidence>
<sequence>MPRFIPFLLPRKRKDDDIIVGKRTGGSKRAVTYVRKSSYANLRDYVPSHPAIAYTQRGRTSWCDKTYPEFQAAVYEARQRNQKQRQEEYLNARVEELNESRADMGLPSWRFHSSEREGNLAYWYGSAKGKAPLRNKRVDDEELEIARARSERTREMRALEDDAGSTITRLLTRLFKRRRGRKPSKVRRMFVNLRLLFRKNKNMGRK</sequence>
<dbReference type="Proteomes" id="UP000559256">
    <property type="component" value="Unassembled WGS sequence"/>
</dbReference>
<proteinExistence type="predicted"/>
<accession>A0A8H5CWR0</accession>
<dbReference type="AlphaFoldDB" id="A0A8H5CWR0"/>
<comment type="caution">
    <text evidence="1">The sequence shown here is derived from an EMBL/GenBank/DDBJ whole genome shotgun (WGS) entry which is preliminary data.</text>
</comment>